<organism evidence="2 3">
    <name type="scientific">Liquidambar formosana</name>
    <name type="common">Formosan gum</name>
    <dbReference type="NCBI Taxonomy" id="63359"/>
    <lineage>
        <taxon>Eukaryota</taxon>
        <taxon>Viridiplantae</taxon>
        <taxon>Streptophyta</taxon>
        <taxon>Embryophyta</taxon>
        <taxon>Tracheophyta</taxon>
        <taxon>Spermatophyta</taxon>
        <taxon>Magnoliopsida</taxon>
        <taxon>eudicotyledons</taxon>
        <taxon>Gunneridae</taxon>
        <taxon>Pentapetalae</taxon>
        <taxon>Saxifragales</taxon>
        <taxon>Altingiaceae</taxon>
        <taxon>Liquidambar</taxon>
    </lineage>
</organism>
<dbReference type="EMBL" id="JBBPBK010000009">
    <property type="protein sequence ID" value="KAK9278250.1"/>
    <property type="molecule type" value="Genomic_DNA"/>
</dbReference>
<dbReference type="Gene3D" id="3.80.10.10">
    <property type="entry name" value="Ribonuclease Inhibitor"/>
    <property type="match status" value="2"/>
</dbReference>
<dbReference type="PANTHER" id="PTHR34630:SF34">
    <property type="entry name" value="OS11G0245800 PROTEIN"/>
    <property type="match status" value="1"/>
</dbReference>
<reference evidence="2 3" key="1">
    <citation type="journal article" date="2024" name="Plant J.">
        <title>Genome sequences and population genomics reveal climatic adaptation and genomic divergence between two closely related sweetgum species.</title>
        <authorList>
            <person name="Xu W.Q."/>
            <person name="Ren C.Q."/>
            <person name="Zhang X.Y."/>
            <person name="Comes H.P."/>
            <person name="Liu X.H."/>
            <person name="Li Y.G."/>
            <person name="Kettle C.J."/>
            <person name="Jalonen R."/>
            <person name="Gaisberger H."/>
            <person name="Ma Y.Z."/>
            <person name="Qiu Y.X."/>
        </authorList>
    </citation>
    <scope>NUCLEOTIDE SEQUENCE [LARGE SCALE GENOMIC DNA]</scope>
    <source>
        <strain evidence="2">Hangzhou</strain>
    </source>
</reference>
<dbReference type="InterPro" id="IPR056789">
    <property type="entry name" value="LRR_R13L1-DRL21"/>
</dbReference>
<dbReference type="InterPro" id="IPR032675">
    <property type="entry name" value="LRR_dom_sf"/>
</dbReference>
<evidence type="ECO:0000259" key="1">
    <source>
        <dbReference type="Pfam" id="PF25019"/>
    </source>
</evidence>
<name>A0AAP0RIQ5_LIQFO</name>
<dbReference type="SUPFAM" id="SSF52058">
    <property type="entry name" value="L domain-like"/>
    <property type="match status" value="1"/>
</dbReference>
<evidence type="ECO:0000313" key="3">
    <source>
        <dbReference type="Proteomes" id="UP001415857"/>
    </source>
</evidence>
<dbReference type="Proteomes" id="UP001415857">
    <property type="component" value="Unassembled WGS sequence"/>
</dbReference>
<proteinExistence type="predicted"/>
<protein>
    <recommendedName>
        <fullName evidence="1">R13L1/DRL21-like LRR repeat region domain-containing protein</fullName>
    </recommendedName>
</protein>
<feature type="domain" description="R13L1/DRL21-like LRR repeat region" evidence="1">
    <location>
        <begin position="2"/>
        <end position="45"/>
    </location>
</feature>
<dbReference type="AlphaFoldDB" id="A0AAP0RIQ5"/>
<dbReference type="Pfam" id="PF25019">
    <property type="entry name" value="LRR_R13L1-DRL21"/>
    <property type="match status" value="1"/>
</dbReference>
<keyword evidence="3" id="KW-1185">Reference proteome</keyword>
<sequence>MRFPDWIGDHSFHSMTYLCLSNCKYCFSLPPLGQLPCLKYLSIVGLNGVEMVGLEFYGDCSFTIKPFQSLEILRFEEMLELVGWFCLEDEGGSFPCLRELYIKNCPKLAGSLPGNLPYLKRLLISDCQQLVASLPRTSAIRVLDLINCDKVVLRSNNELTSHPFVHVPEISNVTHQPPTQMMTLPNLVGLEQLSSIEILEGSGSSELKELPPWPHWLTIRGCEALESLPKGMRSINSCLLDLEISDCPRLKSFPKGGLPTTLRTLHIENCSELELLPRGETLNDYYASLESLSVNRSCDSLKFFPLGLFQKLNHLRISNCKNLESLSNPDRNLKSLSMLKIWGCPKLVSFPIGGLTTPNLTFIWLFSCNNLTSLPERMQDL</sequence>
<gene>
    <name evidence="2" type="ORF">L1049_027813</name>
</gene>
<comment type="caution">
    <text evidence="2">The sequence shown here is derived from an EMBL/GenBank/DDBJ whole genome shotgun (WGS) entry which is preliminary data.</text>
</comment>
<dbReference type="PANTHER" id="PTHR34630">
    <property type="entry name" value="OS11G0677101 PROTEIN"/>
    <property type="match status" value="1"/>
</dbReference>
<accession>A0AAP0RIQ5</accession>
<evidence type="ECO:0000313" key="2">
    <source>
        <dbReference type="EMBL" id="KAK9278250.1"/>
    </source>
</evidence>